<evidence type="ECO:0000313" key="1">
    <source>
        <dbReference type="EMBL" id="NMT65009.1"/>
    </source>
</evidence>
<accession>A0A7Y0REX7</accession>
<reference evidence="1 2" key="1">
    <citation type="submission" date="2020-04" db="EMBL/GenBank/DDBJ databases">
        <title>Marinobacter oceani sp. nov., isolated from marine solar saltern.</title>
        <authorList>
            <person name="Chen X.-Y."/>
        </authorList>
    </citation>
    <scope>NUCLEOTIDE SEQUENCE [LARGE SCALE GENOMIC DNA]</scope>
    <source>
        <strain evidence="1 2">W62</strain>
    </source>
</reference>
<dbReference type="RefSeq" id="WP_135956228.1">
    <property type="nucleotide sequence ID" value="NZ_JABCKY010000007.1"/>
</dbReference>
<proteinExistence type="predicted"/>
<evidence type="ECO:0000313" key="2">
    <source>
        <dbReference type="Proteomes" id="UP000567186"/>
    </source>
</evidence>
<dbReference type="EMBL" id="JABCKY010000007">
    <property type="protein sequence ID" value="NMT65009.1"/>
    <property type="molecule type" value="Genomic_DNA"/>
</dbReference>
<name>A0A7Y0REX7_9GAMM</name>
<dbReference type="OrthoDB" id="1115380at2"/>
<sequence length="302" mass="31592">MMTRAKDIPRPGGPKPLDIGYEDSRGRILVADSMSYFDDRVESTDVLVCGSFAGSKIADQLGLCWGPRAMIAHACGVGKDDAGISGLALCEELGVPMAAVDTMSAGISRGRSVYEEGRISHVNKPAEVLGVVAGQLTSEAAQLMLDAIPGTPLKSDITPSDVDIVYRGEEGAVYAVWNVLLLLEQAPLSNDVVCIAMHSGKVMAEWSAAAAPKGVIGNDGGFGKDDTGIAGLAMLERQGIAAASVAAMSARIGDARSTYYDGEISAMNAIAQECGVRVGMIAKEAARLMIESNHAVHARRKR</sequence>
<keyword evidence="2" id="KW-1185">Reference proteome</keyword>
<gene>
    <name evidence="1" type="ORF">HIU99_15590</name>
</gene>
<organism evidence="1 2">
    <name type="scientific">Marinobacter orientalis</name>
    <dbReference type="NCBI Taxonomy" id="1928859"/>
    <lineage>
        <taxon>Bacteria</taxon>
        <taxon>Pseudomonadati</taxon>
        <taxon>Pseudomonadota</taxon>
        <taxon>Gammaproteobacteria</taxon>
        <taxon>Pseudomonadales</taxon>
        <taxon>Marinobacteraceae</taxon>
        <taxon>Marinobacter</taxon>
    </lineage>
</organism>
<comment type="caution">
    <text evidence="1">The sequence shown here is derived from an EMBL/GenBank/DDBJ whole genome shotgun (WGS) entry which is preliminary data.</text>
</comment>
<protein>
    <submittedName>
        <fullName evidence="1">Uncharacterized protein</fullName>
    </submittedName>
</protein>
<dbReference type="Proteomes" id="UP000567186">
    <property type="component" value="Unassembled WGS sequence"/>
</dbReference>
<dbReference type="AlphaFoldDB" id="A0A7Y0REX7"/>